<sequence length="577" mass="63400">MPESEDCLYLNIWAPEQNTYKKRPVMVWIYGGGLIVGSASLPLYDGSILSTYGDVVVVSMNYRVGAFGFLFGGTDDVPGNQGLHDQALALAWISDNIERFGGDPKLMTLFGQSAGAWSVQFHLLSPITQSMVHRAITHSGGVDQKEIVASSTSMLERANDFAEFLGCSDGGNATQVLGEGSISCLQNANATLLSVAERLFTKGAAAFFQPIYGDSFMPVEPRHAEFPGDKDVLLGHLDNEGAFFIYQDFRDSFSMTQLARKINKADMNYFVGEIFSASDLSTLERLQEEYMGHLGDFDYDGLRRGLAEMRGDSHIVCTTLGTARKLANTTALNGTGAGVYYYKISRGPRCSQRLSWFDTTHGDELAYVFGIPFMEGGCILDADFSRVMMTAWTEFAKTGLCLERLVHTPEGHKSLGEAEHRLVKAQIHECNDTIKKKELDLTARNAIEKKREPHERACLSVDELCHLLEFCLSSTYFGFQREFCSQARGTAMGASFLVTTANLTIEAIEQRARPSFAASPKVFIIKTSEVSNFMNTLTSIELATSGEAARSNAEAKLTPDGHAEPLLYTRGLLEQSA</sequence>
<protein>
    <submittedName>
        <fullName evidence="1">Uncharacterized protein</fullName>
    </submittedName>
</protein>
<keyword evidence="2" id="KW-1185">Reference proteome</keyword>
<evidence type="ECO:0000313" key="2">
    <source>
        <dbReference type="Proteomes" id="UP000805193"/>
    </source>
</evidence>
<accession>A0AC60QDV3</accession>
<proteinExistence type="predicted"/>
<evidence type="ECO:0000313" key="1">
    <source>
        <dbReference type="EMBL" id="KAG0432285.1"/>
    </source>
</evidence>
<organism evidence="1 2">
    <name type="scientific">Ixodes persulcatus</name>
    <name type="common">Taiga tick</name>
    <dbReference type="NCBI Taxonomy" id="34615"/>
    <lineage>
        <taxon>Eukaryota</taxon>
        <taxon>Metazoa</taxon>
        <taxon>Ecdysozoa</taxon>
        <taxon>Arthropoda</taxon>
        <taxon>Chelicerata</taxon>
        <taxon>Arachnida</taxon>
        <taxon>Acari</taxon>
        <taxon>Parasitiformes</taxon>
        <taxon>Ixodida</taxon>
        <taxon>Ixodoidea</taxon>
        <taxon>Ixodidae</taxon>
        <taxon>Ixodinae</taxon>
        <taxon>Ixodes</taxon>
    </lineage>
</organism>
<reference evidence="1 2" key="1">
    <citation type="journal article" date="2020" name="Cell">
        <title>Large-Scale Comparative Analyses of Tick Genomes Elucidate Their Genetic Diversity and Vector Capacities.</title>
        <authorList>
            <consortium name="Tick Genome and Microbiome Consortium (TIGMIC)"/>
            <person name="Jia N."/>
            <person name="Wang J."/>
            <person name="Shi W."/>
            <person name="Du L."/>
            <person name="Sun Y."/>
            <person name="Zhan W."/>
            <person name="Jiang J.F."/>
            <person name="Wang Q."/>
            <person name="Zhang B."/>
            <person name="Ji P."/>
            <person name="Bell-Sakyi L."/>
            <person name="Cui X.M."/>
            <person name="Yuan T.T."/>
            <person name="Jiang B.G."/>
            <person name="Yang W.F."/>
            <person name="Lam T.T."/>
            <person name="Chang Q.C."/>
            <person name="Ding S.J."/>
            <person name="Wang X.J."/>
            <person name="Zhu J.G."/>
            <person name="Ruan X.D."/>
            <person name="Zhao L."/>
            <person name="Wei J.T."/>
            <person name="Ye R.Z."/>
            <person name="Que T.C."/>
            <person name="Du C.H."/>
            <person name="Zhou Y.H."/>
            <person name="Cheng J.X."/>
            <person name="Dai P.F."/>
            <person name="Guo W.B."/>
            <person name="Han X.H."/>
            <person name="Huang E.J."/>
            <person name="Li L.F."/>
            <person name="Wei W."/>
            <person name="Gao Y.C."/>
            <person name="Liu J.Z."/>
            <person name="Shao H.Z."/>
            <person name="Wang X."/>
            <person name="Wang C.C."/>
            <person name="Yang T.C."/>
            <person name="Huo Q.B."/>
            <person name="Li W."/>
            <person name="Chen H.Y."/>
            <person name="Chen S.E."/>
            <person name="Zhou L.G."/>
            <person name="Ni X.B."/>
            <person name="Tian J.H."/>
            <person name="Sheng Y."/>
            <person name="Liu T."/>
            <person name="Pan Y.S."/>
            <person name="Xia L.Y."/>
            <person name="Li J."/>
            <person name="Zhao F."/>
            <person name="Cao W.C."/>
        </authorList>
    </citation>
    <scope>NUCLEOTIDE SEQUENCE [LARGE SCALE GENOMIC DNA]</scope>
    <source>
        <strain evidence="1">Iper-2018</strain>
    </source>
</reference>
<comment type="caution">
    <text evidence="1">The sequence shown here is derived from an EMBL/GenBank/DDBJ whole genome shotgun (WGS) entry which is preliminary data.</text>
</comment>
<dbReference type="EMBL" id="JABSTQ010009163">
    <property type="protein sequence ID" value="KAG0432285.1"/>
    <property type="molecule type" value="Genomic_DNA"/>
</dbReference>
<gene>
    <name evidence="1" type="ORF">HPB47_020975</name>
</gene>
<name>A0AC60QDV3_IXOPE</name>
<dbReference type="Proteomes" id="UP000805193">
    <property type="component" value="Unassembled WGS sequence"/>
</dbReference>